<organism evidence="3 4">
    <name type="scientific">Thermohalobaculum xanthum</name>
    <dbReference type="NCBI Taxonomy" id="2753746"/>
    <lineage>
        <taxon>Bacteria</taxon>
        <taxon>Pseudomonadati</taxon>
        <taxon>Pseudomonadota</taxon>
        <taxon>Alphaproteobacteria</taxon>
        <taxon>Rhodobacterales</taxon>
        <taxon>Paracoccaceae</taxon>
        <taxon>Thermohalobaculum</taxon>
    </lineage>
</organism>
<evidence type="ECO:0000259" key="2">
    <source>
        <dbReference type="Pfam" id="PF21741"/>
    </source>
</evidence>
<dbReference type="AlphaFoldDB" id="A0A8J7M6W1"/>
<sequence>MGVIWETDFVTFFFVTLVIGGGAAFMSGRALASTWQPIWRLIFYMVLLAAAIRFFHFALFSGTLLSVHYYLVDAASVIALALLGYRLKRVNQMVTQYEWLYERAGPFGWRERG</sequence>
<dbReference type="RefSeq" id="WP_200609576.1">
    <property type="nucleotide sequence ID" value="NZ_JAEHHL010000005.1"/>
</dbReference>
<evidence type="ECO:0000256" key="1">
    <source>
        <dbReference type="SAM" id="Phobius"/>
    </source>
</evidence>
<reference evidence="3" key="1">
    <citation type="submission" date="2020-12" db="EMBL/GenBank/DDBJ databases">
        <title>Bacterial taxonomy.</title>
        <authorList>
            <person name="Pan X."/>
        </authorList>
    </citation>
    <scope>NUCLEOTIDE SEQUENCE</scope>
    <source>
        <strain evidence="3">M0105</strain>
    </source>
</reference>
<proteinExistence type="predicted"/>
<keyword evidence="4" id="KW-1185">Reference proteome</keyword>
<feature type="domain" description="DUF6867" evidence="2">
    <location>
        <begin position="9"/>
        <end position="112"/>
    </location>
</feature>
<evidence type="ECO:0000313" key="4">
    <source>
        <dbReference type="Proteomes" id="UP000655420"/>
    </source>
</evidence>
<dbReference type="InterPro" id="IPR049201">
    <property type="entry name" value="DUF6867"/>
</dbReference>
<comment type="caution">
    <text evidence="3">The sequence shown here is derived from an EMBL/GenBank/DDBJ whole genome shotgun (WGS) entry which is preliminary data.</text>
</comment>
<feature type="transmembrane region" description="Helical" evidence="1">
    <location>
        <begin position="12"/>
        <end position="32"/>
    </location>
</feature>
<dbReference type="EMBL" id="JAEHHL010000005">
    <property type="protein sequence ID" value="MBK0399366.1"/>
    <property type="molecule type" value="Genomic_DNA"/>
</dbReference>
<keyword evidence="1" id="KW-1133">Transmembrane helix</keyword>
<accession>A0A8J7M6W1</accession>
<dbReference type="Proteomes" id="UP000655420">
    <property type="component" value="Unassembled WGS sequence"/>
</dbReference>
<dbReference type="Pfam" id="PF21741">
    <property type="entry name" value="DUF6867"/>
    <property type="match status" value="1"/>
</dbReference>
<keyword evidence="1" id="KW-0472">Membrane</keyword>
<feature type="transmembrane region" description="Helical" evidence="1">
    <location>
        <begin position="67"/>
        <end position="85"/>
    </location>
</feature>
<gene>
    <name evidence="3" type="ORF">H0I76_09205</name>
</gene>
<name>A0A8J7M6W1_9RHOB</name>
<feature type="transmembrane region" description="Helical" evidence="1">
    <location>
        <begin position="41"/>
        <end position="61"/>
    </location>
</feature>
<evidence type="ECO:0000313" key="3">
    <source>
        <dbReference type="EMBL" id="MBK0399366.1"/>
    </source>
</evidence>
<protein>
    <recommendedName>
        <fullName evidence="2">DUF6867 domain-containing protein</fullName>
    </recommendedName>
</protein>
<keyword evidence="1" id="KW-0812">Transmembrane</keyword>